<keyword evidence="4" id="KW-0067">ATP-binding</keyword>
<dbReference type="GO" id="GO:0005524">
    <property type="term" value="F:ATP binding"/>
    <property type="evidence" value="ECO:0007669"/>
    <property type="project" value="UniProtKB-KW"/>
</dbReference>
<evidence type="ECO:0000256" key="4">
    <source>
        <dbReference type="ARBA" id="ARBA00022840"/>
    </source>
</evidence>
<dbReference type="InterPro" id="IPR042099">
    <property type="entry name" value="ANL_N_sf"/>
</dbReference>
<dbReference type="EMBL" id="GIBP01007653">
    <property type="protein sequence ID" value="NDV36622.1"/>
    <property type="molecule type" value="Transcribed_RNA"/>
</dbReference>
<dbReference type="GO" id="GO:0005324">
    <property type="term" value="F:long-chain fatty acid transmembrane transporter activity"/>
    <property type="evidence" value="ECO:0007669"/>
    <property type="project" value="TreeGrafter"/>
</dbReference>
<organism evidence="6">
    <name type="scientific">Arcella intermedia</name>
    <dbReference type="NCBI Taxonomy" id="1963864"/>
    <lineage>
        <taxon>Eukaryota</taxon>
        <taxon>Amoebozoa</taxon>
        <taxon>Tubulinea</taxon>
        <taxon>Elardia</taxon>
        <taxon>Arcellinida</taxon>
        <taxon>Sphaerothecina</taxon>
        <taxon>Arcellidae</taxon>
        <taxon>Arcella</taxon>
    </lineage>
</organism>
<accession>A0A6B2LHQ9</accession>
<dbReference type="PANTHER" id="PTHR43107">
    <property type="entry name" value="LONG-CHAIN FATTY ACID TRANSPORT PROTEIN"/>
    <property type="match status" value="1"/>
</dbReference>
<dbReference type="PANTHER" id="PTHR43107:SF15">
    <property type="entry name" value="FATTY ACID TRANSPORT PROTEIN 3, ISOFORM A"/>
    <property type="match status" value="1"/>
</dbReference>
<reference evidence="6" key="1">
    <citation type="journal article" date="2020" name="J. Eukaryot. Microbiol.">
        <title>De novo Sequencing, Assembly and Annotation of the Transcriptome for the Free-Living Testate Amoeba Arcella intermedia.</title>
        <authorList>
            <person name="Ribeiro G.M."/>
            <person name="Porfirio-Sousa A.L."/>
            <person name="Maurer-Alcala X.X."/>
            <person name="Katz L.A."/>
            <person name="Lahr D.J.G."/>
        </authorList>
    </citation>
    <scope>NUCLEOTIDE SEQUENCE</scope>
</reference>
<dbReference type="SUPFAM" id="SSF56801">
    <property type="entry name" value="Acetyl-CoA synthetase-like"/>
    <property type="match status" value="1"/>
</dbReference>
<evidence type="ECO:0000256" key="3">
    <source>
        <dbReference type="ARBA" id="ARBA00022741"/>
    </source>
</evidence>
<dbReference type="EMBL" id="GIBP01007657">
    <property type="protein sequence ID" value="NDV36626.1"/>
    <property type="molecule type" value="Transcribed_RNA"/>
</dbReference>
<dbReference type="Pfam" id="PF00501">
    <property type="entry name" value="AMP-binding"/>
    <property type="match status" value="1"/>
</dbReference>
<sequence length="163" mass="18443">MVAGCASWHSGAQFVFRRKFSVSKFWNDCIKYKCTIALYIGELCFYLLEKPEGKEDKAHHVRLMIGNGLRSNIWEKFKDRFNAKQIGEFYSATEGPGVLINQVDKAGSIGYFPKLAILLLGGIPLIKYDIEKEEIVKDQNGFCVRCQLGETGQFGTSQFSIEI</sequence>
<dbReference type="GO" id="GO:0004467">
    <property type="term" value="F:long-chain fatty acid-CoA ligase activity"/>
    <property type="evidence" value="ECO:0007669"/>
    <property type="project" value="TreeGrafter"/>
</dbReference>
<evidence type="ECO:0000313" key="6">
    <source>
        <dbReference type="EMBL" id="NDV36622.1"/>
    </source>
</evidence>
<protein>
    <recommendedName>
        <fullName evidence="5">AMP-dependent synthetase/ligase domain-containing protein</fullName>
    </recommendedName>
</protein>
<evidence type="ECO:0000256" key="1">
    <source>
        <dbReference type="ARBA" id="ARBA00006432"/>
    </source>
</evidence>
<evidence type="ECO:0000256" key="2">
    <source>
        <dbReference type="ARBA" id="ARBA00022598"/>
    </source>
</evidence>
<dbReference type="InterPro" id="IPR000873">
    <property type="entry name" value="AMP-dep_synth/lig_dom"/>
</dbReference>
<feature type="domain" description="AMP-dependent synthetase/ligase" evidence="5">
    <location>
        <begin position="6"/>
        <end position="111"/>
    </location>
</feature>
<dbReference type="GO" id="GO:0044539">
    <property type="term" value="P:long-chain fatty acid import into cell"/>
    <property type="evidence" value="ECO:0007669"/>
    <property type="project" value="TreeGrafter"/>
</dbReference>
<dbReference type="AlphaFoldDB" id="A0A6B2LHQ9"/>
<keyword evidence="3" id="KW-0547">Nucleotide-binding</keyword>
<dbReference type="GO" id="GO:0005886">
    <property type="term" value="C:plasma membrane"/>
    <property type="evidence" value="ECO:0007669"/>
    <property type="project" value="TreeGrafter"/>
</dbReference>
<comment type="similarity">
    <text evidence="1">Belongs to the ATP-dependent AMP-binding enzyme family.</text>
</comment>
<name>A0A6B2LHQ9_9EUKA</name>
<dbReference type="Gene3D" id="3.40.50.12780">
    <property type="entry name" value="N-terminal domain of ligase-like"/>
    <property type="match status" value="1"/>
</dbReference>
<proteinExistence type="inferred from homology"/>
<evidence type="ECO:0000259" key="5">
    <source>
        <dbReference type="Pfam" id="PF00501"/>
    </source>
</evidence>
<keyword evidence="2" id="KW-0436">Ligase</keyword>